<feature type="transmembrane region" description="Helical" evidence="1">
    <location>
        <begin position="134"/>
        <end position="155"/>
    </location>
</feature>
<reference evidence="2 3" key="1">
    <citation type="submission" date="2019-12" db="EMBL/GenBank/DDBJ databases">
        <title>Deinococcus sp. HMF7620 Genome sequencing and assembly.</title>
        <authorList>
            <person name="Kang H."/>
            <person name="Kim H."/>
            <person name="Joh K."/>
        </authorList>
    </citation>
    <scope>NUCLEOTIDE SEQUENCE [LARGE SCALE GENOMIC DNA]</scope>
    <source>
        <strain evidence="2 3">HMF7620</strain>
    </source>
</reference>
<gene>
    <name evidence="2" type="ORF">GO986_04180</name>
</gene>
<keyword evidence="1" id="KW-0812">Transmembrane</keyword>
<accession>A0A7C9LKP1</accession>
<feature type="transmembrane region" description="Helical" evidence="1">
    <location>
        <begin position="42"/>
        <end position="63"/>
    </location>
</feature>
<sequence>MTPEDWKAGMTNEADSVNDAAWSQDTVRAARHLRPRTLWRDFVATSGAVIGLALPLAAGLWFLPGHPSSEQVAWFNLNAVVFTLVAGAIVGAGQVRWRMALAAFALFPLWFWLLLACAQTFLSWTGAALSLSSTLLLGPGVPLLAWLGGASWRLARPAHRRLT</sequence>
<dbReference type="EMBL" id="WQLB01000004">
    <property type="protein sequence ID" value="MVN85957.1"/>
    <property type="molecule type" value="Genomic_DNA"/>
</dbReference>
<proteinExistence type="predicted"/>
<comment type="caution">
    <text evidence="2">The sequence shown here is derived from an EMBL/GenBank/DDBJ whole genome shotgun (WGS) entry which is preliminary data.</text>
</comment>
<evidence type="ECO:0000313" key="2">
    <source>
        <dbReference type="EMBL" id="MVN85957.1"/>
    </source>
</evidence>
<evidence type="ECO:0000313" key="3">
    <source>
        <dbReference type="Proteomes" id="UP000483286"/>
    </source>
</evidence>
<keyword evidence="1" id="KW-0472">Membrane</keyword>
<dbReference type="RefSeq" id="WP_157458030.1">
    <property type="nucleotide sequence ID" value="NZ_WQLB01000004.1"/>
</dbReference>
<protein>
    <submittedName>
        <fullName evidence="2">Uncharacterized protein</fullName>
    </submittedName>
</protein>
<keyword evidence="3" id="KW-1185">Reference proteome</keyword>
<feature type="transmembrane region" description="Helical" evidence="1">
    <location>
        <begin position="100"/>
        <end position="122"/>
    </location>
</feature>
<feature type="transmembrane region" description="Helical" evidence="1">
    <location>
        <begin position="75"/>
        <end position="93"/>
    </location>
</feature>
<dbReference type="AlphaFoldDB" id="A0A7C9LKP1"/>
<organism evidence="2 3">
    <name type="scientific">Deinococcus arboris</name>
    <dbReference type="NCBI Taxonomy" id="2682977"/>
    <lineage>
        <taxon>Bacteria</taxon>
        <taxon>Thermotogati</taxon>
        <taxon>Deinococcota</taxon>
        <taxon>Deinococci</taxon>
        <taxon>Deinococcales</taxon>
        <taxon>Deinococcaceae</taxon>
        <taxon>Deinococcus</taxon>
    </lineage>
</organism>
<keyword evidence="1" id="KW-1133">Transmembrane helix</keyword>
<dbReference type="Proteomes" id="UP000483286">
    <property type="component" value="Unassembled WGS sequence"/>
</dbReference>
<name>A0A7C9LKP1_9DEIO</name>
<evidence type="ECO:0000256" key="1">
    <source>
        <dbReference type="SAM" id="Phobius"/>
    </source>
</evidence>